<evidence type="ECO:0007829" key="3">
    <source>
        <dbReference type="PDB" id="3M33"/>
    </source>
</evidence>
<dbReference type="Gene3D" id="3.40.50.150">
    <property type="entry name" value="Vaccinia Virus protein VP39"/>
    <property type="match status" value="1"/>
</dbReference>
<keyword evidence="2" id="KW-1185">Reference proteome</keyword>
<dbReference type="PaxDb" id="243230-DR_0468"/>
<dbReference type="STRING" id="243230.DR_0468"/>
<dbReference type="GO" id="GO:0008168">
    <property type="term" value="F:methyltransferase activity"/>
    <property type="evidence" value="ECO:0000318"/>
    <property type="project" value="GO_Central"/>
</dbReference>
<dbReference type="KEGG" id="dra:DR_0468"/>
<dbReference type="SUPFAM" id="SSF53335">
    <property type="entry name" value="S-adenosyl-L-methionine-dependent methyltransferases"/>
    <property type="match status" value="1"/>
</dbReference>
<dbReference type="InParanoid" id="Q9RX47"/>
<gene>
    <name evidence="1" type="ordered locus">DR_0468</name>
</gene>
<dbReference type="HOGENOM" id="CLU_1243645_0_0_0"/>
<dbReference type="PDB" id="3M33">
    <property type="method" value="X-ray"/>
    <property type="resolution" value="2.19 A"/>
    <property type="chains" value="A/B=1-223"/>
</dbReference>
<dbReference type="PDBsum" id="3M33"/>
<dbReference type="EnsemblBacteria" id="AAF10054">
    <property type="protein sequence ID" value="AAF10054"/>
    <property type="gene ID" value="DR_0468"/>
</dbReference>
<accession>Q9RX47</accession>
<dbReference type="RefSeq" id="WP_010887113.1">
    <property type="nucleotide sequence ID" value="NC_001263.1"/>
</dbReference>
<dbReference type="AlphaFoldDB" id="Q9RX47"/>
<organism evidence="1 2">
    <name type="scientific">Deinococcus radiodurans (strain ATCC 13939 / DSM 20539 / JCM 16871 / CCUG 27074 / LMG 4051 / NBRC 15346 / NCIMB 9279 / VKM B-1422 / R1)</name>
    <dbReference type="NCBI Taxonomy" id="243230"/>
    <lineage>
        <taxon>Bacteria</taxon>
        <taxon>Thermotogati</taxon>
        <taxon>Deinococcota</taxon>
        <taxon>Deinococci</taxon>
        <taxon>Deinococcales</taxon>
        <taxon>Deinococcaceae</taxon>
        <taxon>Deinococcus</taxon>
    </lineage>
</organism>
<evidence type="ECO:0000313" key="2">
    <source>
        <dbReference type="Proteomes" id="UP000002524"/>
    </source>
</evidence>
<sequence length="223" mass="24822">MNHSRESYDRLARELGGYRHPWARVLSGPDPELTFDLWLSRLLTPQTRVLEAGCGHGPDAARFGPQAARWAAYDFSPELLKLARANAPHADVYEWNGKGELPAGLGAPFGLIVSRRGPTSVILRLPELAAPDAHFLYVGPRLNVPEVPERLAAVGWDIVAEDHVSVLAHAPTWEDWQMRGEFMGKLARRADWDAEATVRGMPYREERHLVLARQLGVARKLGA</sequence>
<dbReference type="EMBL" id="AE000513">
    <property type="protein sequence ID" value="AAF10054.1"/>
    <property type="molecule type" value="Genomic_DNA"/>
</dbReference>
<dbReference type="EvolutionaryTrace" id="Q9RX47"/>
<reference evidence="3" key="2">
    <citation type="submission" date="2010-03" db="PDB data bank">
        <title>The crystal structure of a functionally unknown protein from Deinococcus radiodurans R1.</title>
        <authorList>
            <person name="Tan K."/>
            <person name="Mack J."/>
            <person name="Feldmann B."/>
            <person name="Joachimiak A."/>
        </authorList>
    </citation>
    <scope>X-RAY CRYSTALLOGRAPHY (2.19 ANGSTROMS)</scope>
</reference>
<keyword evidence="3" id="KW-0002">3D-structure</keyword>
<evidence type="ECO:0000313" key="1">
    <source>
        <dbReference type="EMBL" id="AAF10054.1"/>
    </source>
</evidence>
<evidence type="ECO:0008006" key="4">
    <source>
        <dbReference type="Google" id="ProtNLM"/>
    </source>
</evidence>
<dbReference type="SMR" id="Q9RX47"/>
<dbReference type="Proteomes" id="UP000002524">
    <property type="component" value="Chromosome 1"/>
</dbReference>
<dbReference type="OrthoDB" id="5522265at2"/>
<reference evidence="1 2" key="1">
    <citation type="journal article" date="1999" name="Science">
        <title>Genome sequence of the radioresistant bacterium Deinococcus radiodurans R1.</title>
        <authorList>
            <person name="White O."/>
            <person name="Eisen J.A."/>
            <person name="Heidelberg J.F."/>
            <person name="Hickey E.K."/>
            <person name="Peterson J.D."/>
            <person name="Dodson R.J."/>
            <person name="Haft D.H."/>
            <person name="Gwinn M.L."/>
            <person name="Nelson W.C."/>
            <person name="Richardson D.L."/>
            <person name="Moffat K.S."/>
            <person name="Qin H."/>
            <person name="Jiang L."/>
            <person name="Pamphile W."/>
            <person name="Crosby M."/>
            <person name="Shen M."/>
            <person name="Vamathevan J.J."/>
            <person name="Lam P."/>
            <person name="McDonald L."/>
            <person name="Utterback T."/>
            <person name="Zalewski C."/>
            <person name="Makarova K.S."/>
            <person name="Aravind L."/>
            <person name="Daly M.J."/>
            <person name="Minton K.W."/>
            <person name="Fleischmann R.D."/>
            <person name="Ketchum K.A."/>
            <person name="Nelson K.E."/>
            <person name="Salzberg S."/>
            <person name="Smith H.O."/>
            <person name="Venter J.C."/>
            <person name="Fraser C.M."/>
        </authorList>
    </citation>
    <scope>NUCLEOTIDE SEQUENCE [LARGE SCALE GENOMIC DNA]</scope>
    <source>
        <strain evidence="2">ATCC 13939 / DSM 20539 / JCM 16871 / LMG 4051 / NBRC 15346 / NCIMB 9279 / R1 / VKM B-1422</strain>
    </source>
</reference>
<dbReference type="PATRIC" id="fig|243230.17.peg.646"/>
<dbReference type="eggNOG" id="COG2264">
    <property type="taxonomic scope" value="Bacteria"/>
</dbReference>
<dbReference type="PIR" id="D75515">
    <property type="entry name" value="D75515"/>
</dbReference>
<protein>
    <recommendedName>
        <fullName evidence="4">Methyltransferase domain-containing protein</fullName>
    </recommendedName>
</protein>
<proteinExistence type="evidence at protein level"/>
<dbReference type="InterPro" id="IPR029063">
    <property type="entry name" value="SAM-dependent_MTases_sf"/>
</dbReference>
<name>Q9RX47_DEIRA</name>